<dbReference type="GO" id="GO:0005829">
    <property type="term" value="C:cytosol"/>
    <property type="evidence" value="ECO:0007669"/>
    <property type="project" value="TreeGrafter"/>
</dbReference>
<dbReference type="InterPro" id="IPR039420">
    <property type="entry name" value="WalR-like"/>
</dbReference>
<organism evidence="12 13">
    <name type="scientific">Clostridium drakei</name>
    <dbReference type="NCBI Taxonomy" id="332101"/>
    <lineage>
        <taxon>Bacteria</taxon>
        <taxon>Bacillati</taxon>
        <taxon>Bacillota</taxon>
        <taxon>Clostridia</taxon>
        <taxon>Eubacteriales</taxon>
        <taxon>Clostridiaceae</taxon>
        <taxon>Clostridium</taxon>
    </lineage>
</organism>
<dbReference type="SUPFAM" id="SSF52172">
    <property type="entry name" value="CheY-like"/>
    <property type="match status" value="1"/>
</dbReference>
<dbReference type="Pfam" id="PF00486">
    <property type="entry name" value="Trans_reg_C"/>
    <property type="match status" value="1"/>
</dbReference>
<gene>
    <name evidence="12" type="ORF">B9W14_17635</name>
</gene>
<dbReference type="Gene3D" id="6.10.250.690">
    <property type="match status" value="1"/>
</dbReference>
<dbReference type="SMART" id="SM00862">
    <property type="entry name" value="Trans_reg_C"/>
    <property type="match status" value="1"/>
</dbReference>
<dbReference type="GO" id="GO:0000976">
    <property type="term" value="F:transcription cis-regulatory region binding"/>
    <property type="evidence" value="ECO:0007669"/>
    <property type="project" value="TreeGrafter"/>
</dbReference>
<evidence type="ECO:0000256" key="4">
    <source>
        <dbReference type="ARBA" id="ARBA00023015"/>
    </source>
</evidence>
<dbReference type="Gene3D" id="3.40.50.2300">
    <property type="match status" value="1"/>
</dbReference>
<feature type="modified residue" description="4-aspartylphosphate" evidence="8">
    <location>
        <position position="53"/>
    </location>
</feature>
<feature type="DNA-binding region" description="OmpR/PhoB-type" evidence="9">
    <location>
        <begin position="128"/>
        <end position="227"/>
    </location>
</feature>
<dbReference type="FunFam" id="3.40.50.2300:FF:000001">
    <property type="entry name" value="DNA-binding response regulator PhoB"/>
    <property type="match status" value="1"/>
</dbReference>
<dbReference type="OrthoDB" id="4127888at2"/>
<dbReference type="PANTHER" id="PTHR48111">
    <property type="entry name" value="REGULATOR OF RPOS"/>
    <property type="match status" value="1"/>
</dbReference>
<dbReference type="Pfam" id="PF00072">
    <property type="entry name" value="Response_reg"/>
    <property type="match status" value="1"/>
</dbReference>
<evidence type="ECO:0000259" key="10">
    <source>
        <dbReference type="PROSITE" id="PS50110"/>
    </source>
</evidence>
<keyword evidence="5 9" id="KW-0238">DNA-binding</keyword>
<keyword evidence="3" id="KW-0902">Two-component regulatory system</keyword>
<protein>
    <recommendedName>
        <fullName evidence="1">Stage 0 sporulation protein A homolog</fullName>
    </recommendedName>
</protein>
<dbReference type="PROSITE" id="PS50110">
    <property type="entry name" value="RESPONSE_REGULATORY"/>
    <property type="match status" value="1"/>
</dbReference>
<dbReference type="InterPro" id="IPR011006">
    <property type="entry name" value="CheY-like_superfamily"/>
</dbReference>
<evidence type="ECO:0000256" key="9">
    <source>
        <dbReference type="PROSITE-ProRule" id="PRU01091"/>
    </source>
</evidence>
<dbReference type="Proteomes" id="UP000244910">
    <property type="component" value="Chromosome"/>
</dbReference>
<evidence type="ECO:0000256" key="7">
    <source>
        <dbReference type="ARBA" id="ARBA00024867"/>
    </source>
</evidence>
<evidence type="ECO:0000259" key="11">
    <source>
        <dbReference type="PROSITE" id="PS51755"/>
    </source>
</evidence>
<proteinExistence type="predicted"/>
<dbReference type="PROSITE" id="PS51755">
    <property type="entry name" value="OMPR_PHOB"/>
    <property type="match status" value="1"/>
</dbReference>
<dbReference type="RefSeq" id="WP_032077416.1">
    <property type="nucleotide sequence ID" value="NZ_CP020953.1"/>
</dbReference>
<dbReference type="InterPro" id="IPR001867">
    <property type="entry name" value="OmpR/PhoB-type_DNA-bd"/>
</dbReference>
<dbReference type="EMBL" id="CP020953">
    <property type="protein sequence ID" value="AWI06250.1"/>
    <property type="molecule type" value="Genomic_DNA"/>
</dbReference>
<evidence type="ECO:0000256" key="3">
    <source>
        <dbReference type="ARBA" id="ARBA00023012"/>
    </source>
</evidence>
<reference evidence="13" key="1">
    <citation type="submission" date="2017-04" db="EMBL/GenBank/DDBJ databases">
        <authorList>
            <person name="Song Y."/>
            <person name="Cho B.-K."/>
        </authorList>
    </citation>
    <scope>NUCLEOTIDE SEQUENCE [LARGE SCALE GENOMIC DNA]</scope>
    <source>
        <strain evidence="13">SL1</strain>
    </source>
</reference>
<keyword evidence="13" id="KW-1185">Reference proteome</keyword>
<dbReference type="SMART" id="SM00448">
    <property type="entry name" value="REC"/>
    <property type="match status" value="1"/>
</dbReference>
<evidence type="ECO:0000256" key="2">
    <source>
        <dbReference type="ARBA" id="ARBA00022553"/>
    </source>
</evidence>
<dbReference type="FunFam" id="1.10.10.10:FF:000018">
    <property type="entry name" value="DNA-binding response regulator ResD"/>
    <property type="match status" value="1"/>
</dbReference>
<dbReference type="CDD" id="cd00383">
    <property type="entry name" value="trans_reg_C"/>
    <property type="match status" value="1"/>
</dbReference>
<feature type="domain" description="Response regulatory" evidence="10">
    <location>
        <begin position="4"/>
        <end position="117"/>
    </location>
</feature>
<dbReference type="InterPro" id="IPR001789">
    <property type="entry name" value="Sig_transdc_resp-reg_receiver"/>
</dbReference>
<name>A0A2U8DUF6_9CLOT</name>
<evidence type="ECO:0000313" key="13">
    <source>
        <dbReference type="Proteomes" id="UP000244910"/>
    </source>
</evidence>
<evidence type="ECO:0000256" key="1">
    <source>
        <dbReference type="ARBA" id="ARBA00018672"/>
    </source>
</evidence>
<dbReference type="GO" id="GO:0006355">
    <property type="term" value="P:regulation of DNA-templated transcription"/>
    <property type="evidence" value="ECO:0007669"/>
    <property type="project" value="InterPro"/>
</dbReference>
<dbReference type="GO" id="GO:0000156">
    <property type="term" value="F:phosphorelay response regulator activity"/>
    <property type="evidence" value="ECO:0007669"/>
    <property type="project" value="TreeGrafter"/>
</dbReference>
<keyword evidence="6" id="KW-0804">Transcription</keyword>
<dbReference type="KEGG" id="cdrk:B9W14_17635"/>
<keyword evidence="2 8" id="KW-0597">Phosphoprotein</keyword>
<dbReference type="PANTHER" id="PTHR48111:SF10">
    <property type="entry name" value="STAGE 0 SPORULATION PROTEIN A HOMOLOG"/>
    <property type="match status" value="1"/>
</dbReference>
<feature type="domain" description="OmpR/PhoB-type" evidence="11">
    <location>
        <begin position="128"/>
        <end position="227"/>
    </location>
</feature>
<accession>A0A2U8DUF6</accession>
<evidence type="ECO:0000256" key="5">
    <source>
        <dbReference type="ARBA" id="ARBA00023125"/>
    </source>
</evidence>
<evidence type="ECO:0000256" key="8">
    <source>
        <dbReference type="PROSITE-ProRule" id="PRU00169"/>
    </source>
</evidence>
<comment type="function">
    <text evidence="7">May play the central regulatory role in sporulation. It may be an element of the effector pathway responsible for the activation of sporulation genes in response to nutritional stress. Spo0A may act in concert with spo0H (a sigma factor) to control the expression of some genes that are critical to the sporulation process.</text>
</comment>
<evidence type="ECO:0000256" key="6">
    <source>
        <dbReference type="ARBA" id="ARBA00023163"/>
    </source>
</evidence>
<dbReference type="GO" id="GO:0032993">
    <property type="term" value="C:protein-DNA complex"/>
    <property type="evidence" value="ECO:0007669"/>
    <property type="project" value="TreeGrafter"/>
</dbReference>
<keyword evidence="4" id="KW-0805">Transcription regulation</keyword>
<sequence>MKENILIVDDDRDIREMLVNYFSKEGYAVEQACNGEEGLKILKAKPFSLILLDVMMPKMDGYTMLLKLRESSNIPVILLTAKGQQMDKIKGFINGCDDYIVKPFDFTELSLRVMAVLKRTKSNNNSCQDIIKVKDIEINTLEYAVKKDDLEIILTPKEYEILYTLAINKGRVYSTKMLYELLWKDTFMQNDNTVTMHIKNLREKLGDSVKQGKYIKTIWGVGYKIEKDL</sequence>
<dbReference type="Gene3D" id="1.10.10.10">
    <property type="entry name" value="Winged helix-like DNA-binding domain superfamily/Winged helix DNA-binding domain"/>
    <property type="match status" value="1"/>
</dbReference>
<dbReference type="CDD" id="cd17574">
    <property type="entry name" value="REC_OmpR"/>
    <property type="match status" value="1"/>
</dbReference>
<evidence type="ECO:0000313" key="12">
    <source>
        <dbReference type="EMBL" id="AWI06250.1"/>
    </source>
</evidence>
<dbReference type="InterPro" id="IPR036388">
    <property type="entry name" value="WH-like_DNA-bd_sf"/>
</dbReference>
<dbReference type="AlphaFoldDB" id="A0A2U8DUF6"/>